<name>A0AAW5E8R4_9BACI</name>
<dbReference type="GO" id="GO:0005737">
    <property type="term" value="C:cytoplasm"/>
    <property type="evidence" value="ECO:0007669"/>
    <property type="project" value="TreeGrafter"/>
</dbReference>
<keyword evidence="3" id="KW-0676">Redox-active center</keyword>
<protein>
    <submittedName>
        <fullName evidence="5">Thioredoxin family protein</fullName>
    </submittedName>
</protein>
<comment type="caution">
    <text evidence="5">The sequence shown here is derived from an EMBL/GenBank/DDBJ whole genome shotgun (WGS) entry which is preliminary data.</text>
</comment>
<dbReference type="PROSITE" id="PS51352">
    <property type="entry name" value="THIOREDOXIN_2"/>
    <property type="match status" value="1"/>
</dbReference>
<accession>A0AAW5E8R4</accession>
<dbReference type="Gene3D" id="3.40.30.10">
    <property type="entry name" value="Glutaredoxin"/>
    <property type="match status" value="1"/>
</dbReference>
<dbReference type="GO" id="GO:0015035">
    <property type="term" value="F:protein-disulfide reductase activity"/>
    <property type="evidence" value="ECO:0007669"/>
    <property type="project" value="TreeGrafter"/>
</dbReference>
<dbReference type="Proteomes" id="UP001431131">
    <property type="component" value="Unassembled WGS sequence"/>
</dbReference>
<reference evidence="5" key="1">
    <citation type="submission" date="2022-02" db="EMBL/GenBank/DDBJ databases">
        <title>Fredinandcohnia quinoae sp. nov. isolated from Chenopodium quinoa seeds.</title>
        <authorList>
            <person name="Saati-Santamaria Z."/>
            <person name="Flores-Felix J.D."/>
            <person name="Igual J.M."/>
            <person name="Velazquez E."/>
            <person name="Garcia-Fraile P."/>
            <person name="Martinez-Molina E."/>
        </authorList>
    </citation>
    <scope>NUCLEOTIDE SEQUENCE</scope>
    <source>
        <strain evidence="5">SECRCQ15</strain>
    </source>
</reference>
<sequence length="157" mass="17797">MKKLIIFTVLIVALFAALAIITTVSNKQKAEGNPYGKDELEPATIKQLDDPNYQNQILPDELEKKLEAGESLTVYFYDPTCPHCKETTPVIVPMTNGMGIDLKKFNLLEFRDGWNEYGIESTPTLIHFKNGKEEKRLVGSNEKSVFEEWFLSILGNQ</sequence>
<evidence type="ECO:0000256" key="2">
    <source>
        <dbReference type="ARBA" id="ARBA00023157"/>
    </source>
</evidence>
<dbReference type="InterPro" id="IPR036249">
    <property type="entry name" value="Thioredoxin-like_sf"/>
</dbReference>
<evidence type="ECO:0000313" key="5">
    <source>
        <dbReference type="EMBL" id="MCH1627635.1"/>
    </source>
</evidence>
<feature type="domain" description="Thioredoxin" evidence="4">
    <location>
        <begin position="37"/>
        <end position="155"/>
    </location>
</feature>
<keyword evidence="2" id="KW-1015">Disulfide bond</keyword>
<dbReference type="PANTHER" id="PTHR45663:SF11">
    <property type="entry name" value="GEO12009P1"/>
    <property type="match status" value="1"/>
</dbReference>
<dbReference type="CDD" id="cd02947">
    <property type="entry name" value="TRX_family"/>
    <property type="match status" value="1"/>
</dbReference>
<proteinExistence type="inferred from homology"/>
<dbReference type="AlphaFoldDB" id="A0AAW5E8R4"/>
<dbReference type="Pfam" id="PF00085">
    <property type="entry name" value="Thioredoxin"/>
    <property type="match status" value="1"/>
</dbReference>
<dbReference type="InterPro" id="IPR013766">
    <property type="entry name" value="Thioredoxin_domain"/>
</dbReference>
<dbReference type="RefSeq" id="WP_240257552.1">
    <property type="nucleotide sequence ID" value="NZ_JAKTTI010000048.1"/>
</dbReference>
<evidence type="ECO:0000259" key="4">
    <source>
        <dbReference type="PROSITE" id="PS51352"/>
    </source>
</evidence>
<dbReference type="PANTHER" id="PTHR45663">
    <property type="entry name" value="GEO12009P1"/>
    <property type="match status" value="1"/>
</dbReference>
<keyword evidence="6" id="KW-1185">Reference proteome</keyword>
<gene>
    <name evidence="5" type="ORF">MJG50_20055</name>
</gene>
<dbReference type="EMBL" id="JAKTTI010000048">
    <property type="protein sequence ID" value="MCH1627635.1"/>
    <property type="molecule type" value="Genomic_DNA"/>
</dbReference>
<organism evidence="5 6">
    <name type="scientific">Fredinandcohnia quinoae</name>
    <dbReference type="NCBI Taxonomy" id="2918902"/>
    <lineage>
        <taxon>Bacteria</taxon>
        <taxon>Bacillati</taxon>
        <taxon>Bacillota</taxon>
        <taxon>Bacilli</taxon>
        <taxon>Bacillales</taxon>
        <taxon>Bacillaceae</taxon>
        <taxon>Fredinandcohnia</taxon>
    </lineage>
</organism>
<dbReference type="SUPFAM" id="SSF52833">
    <property type="entry name" value="Thioredoxin-like"/>
    <property type="match status" value="1"/>
</dbReference>
<evidence type="ECO:0000256" key="3">
    <source>
        <dbReference type="ARBA" id="ARBA00023284"/>
    </source>
</evidence>
<comment type="similarity">
    <text evidence="1">Belongs to the thioredoxin family.</text>
</comment>
<evidence type="ECO:0000313" key="6">
    <source>
        <dbReference type="Proteomes" id="UP001431131"/>
    </source>
</evidence>
<evidence type="ECO:0000256" key="1">
    <source>
        <dbReference type="ARBA" id="ARBA00008987"/>
    </source>
</evidence>